<dbReference type="Proteomes" id="UP000000547">
    <property type="component" value="Chromosome"/>
</dbReference>
<dbReference type="Pfam" id="PF13372">
    <property type="entry name" value="Alginate_exp"/>
    <property type="match status" value="1"/>
</dbReference>
<gene>
    <name evidence="3" type="ordered locus">CPS_3313</name>
</gene>
<sequence>MTLNKIALCLSIALAGSCSSMAFAKEATSNSANSSSIAEAISNGKSAININLRYETVDQDNALKDADALTLRTRLTYATGNVAGFSSLIEFEDSRTVLGIDDYNNTLGKNTDYSVIADPETTELDQFLLQYKQKSLAVKVGRQLITMDNHRFVGHVGWRQDRQTFDGVTLAYQPIKDLTLDYGYITKRNRIFAEAKDIDSNDHLFNAAYQTTLGKITAYGYLLEVDNDTDNGLDTFGLRFNGGTSIGEQKISYQLEYAQQDADNAVMSYSADYLLAELSSSFSGIGMKVGYELLGSDDGNYGFSTPLATLHKFNGWSDQFLNTPKEGLTDLYASVGGKVAGGKWAVIYHKFDADEASATVDDLGSEINAVYSKSFTKNYTAGIKLAAYSAGDTTAGKVDTDKIWVWLNAKF</sequence>
<dbReference type="KEGG" id="cps:CPS_3313"/>
<dbReference type="RefSeq" id="WP_011044076.1">
    <property type="nucleotide sequence ID" value="NC_003910.7"/>
</dbReference>
<evidence type="ECO:0000313" key="3">
    <source>
        <dbReference type="EMBL" id="AAZ24447.1"/>
    </source>
</evidence>
<reference evidence="3" key="1">
    <citation type="journal article" date="2005" name="Proc. Natl. Acad. Sci. U.S.A.">
        <title>The psychrophilic lifestyle as revealed by the genome sequence of Colwellia psychrerythraea 34H through genomic and proteomic analyses.</title>
        <authorList>
            <person name="Methe B.A."/>
            <person name="Nelson K.E."/>
            <person name="Deming J.W."/>
            <person name="Momen B."/>
            <person name="Melamud E."/>
            <person name="Zhang X."/>
            <person name="Moult J."/>
            <person name="Madupu R."/>
            <person name="Nelson W.C."/>
            <person name="Dodson R.J."/>
            <person name="Brinkac L.M."/>
            <person name="Daugherty S.C."/>
            <person name="Durkin A.S."/>
            <person name="DeBoy R.T."/>
            <person name="Kolonay J.F."/>
            <person name="Sullivan S.A."/>
            <person name="Zhou L."/>
            <person name="Davidsen T.M."/>
            <person name="Wu M."/>
            <person name="Huston A.L."/>
            <person name="Lewis M."/>
            <person name="Weaver B."/>
            <person name="Weidman J.F."/>
            <person name="Khouri H."/>
            <person name="Utterback T.R."/>
            <person name="Feldblyum T.V."/>
            <person name="Fraser C.M."/>
        </authorList>
    </citation>
    <scope>NUCLEOTIDE SEQUENCE [LARGE SCALE GENOMIC DNA]</scope>
    <source>
        <strain evidence="3">34H</strain>
    </source>
</reference>
<accession>Q47YY1</accession>
<proteinExistence type="predicted"/>
<evidence type="ECO:0000256" key="1">
    <source>
        <dbReference type="SAM" id="SignalP"/>
    </source>
</evidence>
<feature type="domain" description="Alginate export" evidence="2">
    <location>
        <begin position="50"/>
        <end position="291"/>
    </location>
</feature>
<evidence type="ECO:0000259" key="2">
    <source>
        <dbReference type="Pfam" id="PF13372"/>
    </source>
</evidence>
<dbReference type="AlphaFoldDB" id="Q47YY1"/>
<evidence type="ECO:0000313" key="4">
    <source>
        <dbReference type="Proteomes" id="UP000000547"/>
    </source>
</evidence>
<organism evidence="3 4">
    <name type="scientific">Colwellia psychrerythraea (strain 34H / ATCC BAA-681)</name>
    <name type="common">Vibrio psychroerythus</name>
    <dbReference type="NCBI Taxonomy" id="167879"/>
    <lineage>
        <taxon>Bacteria</taxon>
        <taxon>Pseudomonadati</taxon>
        <taxon>Pseudomonadota</taxon>
        <taxon>Gammaproteobacteria</taxon>
        <taxon>Alteromonadales</taxon>
        <taxon>Colwelliaceae</taxon>
        <taxon>Colwellia</taxon>
    </lineage>
</organism>
<name>Q47YY1_COLP3</name>
<feature type="signal peptide" evidence="1">
    <location>
        <begin position="1"/>
        <end position="24"/>
    </location>
</feature>
<dbReference type="InterPro" id="IPR025388">
    <property type="entry name" value="Alginate_export_dom"/>
</dbReference>
<dbReference type="HOGENOM" id="CLU_045097_0_0_6"/>
<keyword evidence="1" id="KW-0732">Signal</keyword>
<keyword evidence="3" id="KW-0449">Lipoprotein</keyword>
<dbReference type="InterPro" id="IPR023614">
    <property type="entry name" value="Porin_dom_sf"/>
</dbReference>
<dbReference type="PROSITE" id="PS51257">
    <property type="entry name" value="PROKAR_LIPOPROTEIN"/>
    <property type="match status" value="1"/>
</dbReference>
<dbReference type="Gene3D" id="2.40.160.10">
    <property type="entry name" value="Porin"/>
    <property type="match status" value="1"/>
</dbReference>
<protein>
    <submittedName>
        <fullName evidence="3">Putative lipoprotein</fullName>
    </submittedName>
</protein>
<feature type="chain" id="PRO_5004234126" evidence="1">
    <location>
        <begin position="25"/>
        <end position="411"/>
    </location>
</feature>
<dbReference type="STRING" id="167879.CPS_3313"/>
<dbReference type="EMBL" id="CP000083">
    <property type="protein sequence ID" value="AAZ24447.1"/>
    <property type="molecule type" value="Genomic_DNA"/>
</dbReference>